<dbReference type="AlphaFoldDB" id="A0AAD4KXS5"/>
<dbReference type="EMBL" id="JAJTJA010000003">
    <property type="protein sequence ID" value="KAH8702220.1"/>
    <property type="molecule type" value="Genomic_DNA"/>
</dbReference>
<proteinExistence type="predicted"/>
<evidence type="ECO:0000256" key="2">
    <source>
        <dbReference type="ARBA" id="ARBA00022840"/>
    </source>
</evidence>
<protein>
    <submittedName>
        <fullName evidence="3">Hsp70 family protein</fullName>
    </submittedName>
</protein>
<dbReference type="PANTHER" id="PTHR14187:SF81">
    <property type="entry name" value="HSP70 FAMILY PROTEIN (AFU_ORTHOLOGUE AFUA_4G14040)"/>
    <property type="match status" value="1"/>
</dbReference>
<sequence length="606" mass="67477">MSLGNINYKLDSLSLASTKKKIIVAVDYGTTFTGAAYVNSSSDVNIINIWPGTGRDTDHVWKTPSCIAYPDENKSLGKRKWGFQVEPGHKCYSWTKLLLDKNAPLTKYDDPMLEKATKSGIMQLPPGKDAVGVVADFLTSVYEHIMHILEKGLAEEILGMSAIEFWFTMPAIWSDKAQAATREAAKRAGFGPRPERPLDTIYMITEPEAAAIAALTRSTTDIVSVPVKSGDGVLVCDCGGGTVDITTYLISETKPRLSFEELCTGTGGKCGSTALDRNFYKLMSERFGTAFDALPAKRIGPGSAFMRRFEALKRNFGLDTEDTTYELPLNIRSSQVAPEYYDEEEGSVIVSDQDLRDVFDPVVDQIIRLIKTQMQDANKEMETGTINRIILVGGFGDSEYLRQAVKKTFGSEKKLTITIPNNPQSAIVHGAALRGLHGIQSTARRCRRHYGFSWGIYFREGIDDEKNSYWDEYYDAKMVRGITKWMINKGQKYHQDYSKLVSISHTHWPSNSLKKSTELYSCDLVDAPERIENPSVKYIGTIDVDFTKVDLTGFDSKIISGRRVYMLSYSLKVIFGAQEGILKFKAISKGKVVGKSEISFASGSYY</sequence>
<dbReference type="RefSeq" id="XP_046075596.1">
    <property type="nucleotide sequence ID" value="XM_046215475.1"/>
</dbReference>
<comment type="caution">
    <text evidence="3">The sequence shown here is derived from an EMBL/GenBank/DDBJ whole genome shotgun (WGS) entry which is preliminary data.</text>
</comment>
<dbReference type="GO" id="GO:0140662">
    <property type="term" value="F:ATP-dependent protein folding chaperone"/>
    <property type="evidence" value="ECO:0007669"/>
    <property type="project" value="InterPro"/>
</dbReference>
<name>A0AAD4KXS5_9EURO</name>
<dbReference type="Gene3D" id="3.90.640.10">
    <property type="entry name" value="Actin, Chain A, domain 4"/>
    <property type="match status" value="1"/>
</dbReference>
<dbReference type="InterPro" id="IPR013126">
    <property type="entry name" value="Hsp_70_fam"/>
</dbReference>
<reference evidence="3" key="1">
    <citation type="submission" date="2021-12" db="EMBL/GenBank/DDBJ databases">
        <title>Convergent genome expansion in fungi linked to evolution of root-endophyte symbiosis.</title>
        <authorList>
            <consortium name="DOE Joint Genome Institute"/>
            <person name="Ke Y.-H."/>
            <person name="Bonito G."/>
            <person name="Liao H.-L."/>
            <person name="Looney B."/>
            <person name="Rojas-Flechas A."/>
            <person name="Nash J."/>
            <person name="Hameed K."/>
            <person name="Schadt C."/>
            <person name="Martin F."/>
            <person name="Crous P.W."/>
            <person name="Miettinen O."/>
            <person name="Magnuson J.K."/>
            <person name="Labbe J."/>
            <person name="Jacobson D."/>
            <person name="Doktycz M.J."/>
            <person name="Veneault-Fourrey C."/>
            <person name="Kuo A."/>
            <person name="Mondo S."/>
            <person name="Calhoun S."/>
            <person name="Riley R."/>
            <person name="Ohm R."/>
            <person name="LaButti K."/>
            <person name="Andreopoulos B."/>
            <person name="Pangilinan J."/>
            <person name="Nolan M."/>
            <person name="Tritt A."/>
            <person name="Clum A."/>
            <person name="Lipzen A."/>
            <person name="Daum C."/>
            <person name="Barry K."/>
            <person name="Grigoriev I.V."/>
            <person name="Vilgalys R."/>
        </authorList>
    </citation>
    <scope>NUCLEOTIDE SEQUENCE</scope>
    <source>
        <strain evidence="3">PMI_201</strain>
    </source>
</reference>
<accession>A0AAD4KXS5</accession>
<dbReference type="Gene3D" id="3.30.420.40">
    <property type="match status" value="2"/>
</dbReference>
<dbReference type="PANTHER" id="PTHR14187">
    <property type="entry name" value="ALPHA KINASE/ELONGATION FACTOR 2 KINASE"/>
    <property type="match status" value="1"/>
</dbReference>
<dbReference type="CDD" id="cd10170">
    <property type="entry name" value="ASKHA_NBD_HSP70"/>
    <property type="match status" value="1"/>
</dbReference>
<dbReference type="Pfam" id="PF00012">
    <property type="entry name" value="HSP70"/>
    <property type="match status" value="1"/>
</dbReference>
<dbReference type="InterPro" id="IPR043129">
    <property type="entry name" value="ATPase_NBD"/>
</dbReference>
<organism evidence="3 4">
    <name type="scientific">Talaromyces proteolyticus</name>
    <dbReference type="NCBI Taxonomy" id="1131652"/>
    <lineage>
        <taxon>Eukaryota</taxon>
        <taxon>Fungi</taxon>
        <taxon>Dikarya</taxon>
        <taxon>Ascomycota</taxon>
        <taxon>Pezizomycotina</taxon>
        <taxon>Eurotiomycetes</taxon>
        <taxon>Eurotiomycetidae</taxon>
        <taxon>Eurotiales</taxon>
        <taxon>Trichocomaceae</taxon>
        <taxon>Talaromyces</taxon>
        <taxon>Talaromyces sect. Bacilispori</taxon>
    </lineage>
</organism>
<gene>
    <name evidence="3" type="ORF">BGW36DRAFT_372414</name>
</gene>
<dbReference type="GO" id="GO:0005524">
    <property type="term" value="F:ATP binding"/>
    <property type="evidence" value="ECO:0007669"/>
    <property type="project" value="UniProtKB-KW"/>
</dbReference>
<keyword evidence="2" id="KW-0067">ATP-binding</keyword>
<evidence type="ECO:0000256" key="1">
    <source>
        <dbReference type="ARBA" id="ARBA00022741"/>
    </source>
</evidence>
<keyword evidence="1" id="KW-0547">Nucleotide-binding</keyword>
<evidence type="ECO:0000313" key="4">
    <source>
        <dbReference type="Proteomes" id="UP001201262"/>
    </source>
</evidence>
<dbReference type="GeneID" id="70245762"/>
<keyword evidence="4" id="KW-1185">Reference proteome</keyword>
<dbReference type="Proteomes" id="UP001201262">
    <property type="component" value="Unassembled WGS sequence"/>
</dbReference>
<evidence type="ECO:0000313" key="3">
    <source>
        <dbReference type="EMBL" id="KAH8702220.1"/>
    </source>
</evidence>
<dbReference type="SUPFAM" id="SSF53067">
    <property type="entry name" value="Actin-like ATPase domain"/>
    <property type="match status" value="2"/>
</dbReference>